<organism evidence="1">
    <name type="scientific">mine drainage metagenome</name>
    <dbReference type="NCBI Taxonomy" id="410659"/>
    <lineage>
        <taxon>unclassified sequences</taxon>
        <taxon>metagenomes</taxon>
        <taxon>ecological metagenomes</taxon>
    </lineage>
</organism>
<proteinExistence type="predicted"/>
<evidence type="ECO:0000313" key="1">
    <source>
        <dbReference type="EMBL" id="EQD68684.1"/>
    </source>
</evidence>
<feature type="non-terminal residue" evidence="1">
    <location>
        <position position="122"/>
    </location>
</feature>
<reference evidence="1" key="1">
    <citation type="submission" date="2013-08" db="EMBL/GenBank/DDBJ databases">
        <authorList>
            <person name="Mendez C."/>
            <person name="Richter M."/>
            <person name="Ferrer M."/>
            <person name="Sanchez J."/>
        </authorList>
    </citation>
    <scope>NUCLEOTIDE SEQUENCE</scope>
</reference>
<gene>
    <name evidence="1" type="ORF">B2A_00326</name>
</gene>
<name>T1CLA3_9ZZZZ</name>
<protein>
    <submittedName>
        <fullName evidence="1">Uncharacterized protein</fullName>
    </submittedName>
</protein>
<dbReference type="EMBL" id="AUZZ01000253">
    <property type="protein sequence ID" value="EQD68684.1"/>
    <property type="molecule type" value="Genomic_DNA"/>
</dbReference>
<dbReference type="AlphaFoldDB" id="T1CLA3"/>
<reference evidence="1" key="2">
    <citation type="journal article" date="2014" name="ISME J.">
        <title>Microbial stratification in low pH oxic and suboxic macroscopic growths along an acid mine drainage.</title>
        <authorList>
            <person name="Mendez-Garcia C."/>
            <person name="Mesa V."/>
            <person name="Sprenger R.R."/>
            <person name="Richter M."/>
            <person name="Diez M.S."/>
            <person name="Solano J."/>
            <person name="Bargiela R."/>
            <person name="Golyshina O.V."/>
            <person name="Manteca A."/>
            <person name="Ramos J.L."/>
            <person name="Gallego J.R."/>
            <person name="Llorente I."/>
            <person name="Martins Dos Santos V.A."/>
            <person name="Jensen O.N."/>
            <person name="Pelaez A.I."/>
            <person name="Sanchez J."/>
            <person name="Ferrer M."/>
        </authorList>
    </citation>
    <scope>NUCLEOTIDE SEQUENCE</scope>
</reference>
<comment type="caution">
    <text evidence="1">The sequence shown here is derived from an EMBL/GenBank/DDBJ whole genome shotgun (WGS) entry which is preliminary data.</text>
</comment>
<sequence length="122" mass="13450">MPAREPAWRLFAAELLSATEEEQGPGERPVTYLISPYGARIGRALMAGRLTPAERIGTDERQPFYRARLTDPTGEIAVTAGSYQPRAMAALLRLTDPATVLVVGRPHLYRGRDRTAFVSIRA</sequence>
<accession>T1CLA3</accession>